<evidence type="ECO:0008006" key="12">
    <source>
        <dbReference type="Google" id="ProtNLM"/>
    </source>
</evidence>
<dbReference type="Pfam" id="PF07679">
    <property type="entry name" value="I-set"/>
    <property type="match status" value="4"/>
</dbReference>
<dbReference type="EMBL" id="JAINUF010000019">
    <property type="protein sequence ID" value="KAJ8336476.1"/>
    <property type="molecule type" value="Genomic_DNA"/>
</dbReference>
<dbReference type="FunFam" id="2.60.40.10:FF:000107">
    <property type="entry name" value="Myosin, light chain kinase a"/>
    <property type="match status" value="1"/>
</dbReference>
<dbReference type="CDD" id="cd00096">
    <property type="entry name" value="Ig"/>
    <property type="match status" value="1"/>
</dbReference>
<protein>
    <recommendedName>
        <fullName evidence="12">Myomesin 1</fullName>
    </recommendedName>
</protein>
<dbReference type="InterPro" id="IPR003598">
    <property type="entry name" value="Ig_sub2"/>
</dbReference>
<feature type="domain" description="Fibronectin type-III" evidence="9">
    <location>
        <begin position="410"/>
        <end position="505"/>
    </location>
</feature>
<feature type="compositionally biased region" description="Polar residues" evidence="7">
    <location>
        <begin position="1"/>
        <end position="11"/>
    </location>
</feature>
<feature type="domain" description="Fibronectin type-III" evidence="9">
    <location>
        <begin position="537"/>
        <end position="632"/>
    </location>
</feature>
<evidence type="ECO:0000256" key="5">
    <source>
        <dbReference type="ARBA" id="ARBA00023179"/>
    </source>
</evidence>
<evidence type="ECO:0000313" key="10">
    <source>
        <dbReference type="EMBL" id="KAJ8336476.1"/>
    </source>
</evidence>
<dbReference type="GO" id="GO:0032982">
    <property type="term" value="C:myosin filament"/>
    <property type="evidence" value="ECO:0007669"/>
    <property type="project" value="UniProtKB-KW"/>
</dbReference>
<dbReference type="FunFam" id="2.60.40.10:FF:000029">
    <property type="entry name" value="Myomesin 1"/>
    <property type="match status" value="1"/>
</dbReference>
<dbReference type="GO" id="GO:0055013">
    <property type="term" value="P:cardiac muscle cell development"/>
    <property type="evidence" value="ECO:0007669"/>
    <property type="project" value="UniProtKB-ARBA"/>
</dbReference>
<keyword evidence="5" id="KW-0514">Muscle protein</keyword>
<evidence type="ECO:0000256" key="6">
    <source>
        <dbReference type="ARBA" id="ARBA00023319"/>
    </source>
</evidence>
<dbReference type="Proteomes" id="UP001152622">
    <property type="component" value="Chromosome 19"/>
</dbReference>
<gene>
    <name evidence="10" type="ORF">SKAU_G00376960</name>
</gene>
<proteinExistence type="predicted"/>
<dbReference type="FunFam" id="2.60.40.10:FF:000069">
    <property type="entry name" value="Alpha-protein kinase 3"/>
    <property type="match status" value="1"/>
</dbReference>
<dbReference type="Pfam" id="PF00041">
    <property type="entry name" value="fn3"/>
    <property type="match status" value="5"/>
</dbReference>
<dbReference type="PANTHER" id="PTHR13817:SF16">
    <property type="entry name" value="MYOMESIN-1"/>
    <property type="match status" value="1"/>
</dbReference>
<dbReference type="FunFam" id="2.60.40.10:FF:002172">
    <property type="entry name" value="Myomesin 1a (skelemin)"/>
    <property type="match status" value="1"/>
</dbReference>
<keyword evidence="2" id="KW-0787">Thick filament</keyword>
<dbReference type="PROSITE" id="PS50835">
    <property type="entry name" value="IG_LIKE"/>
    <property type="match status" value="4"/>
</dbReference>
<dbReference type="FunFam" id="2.60.40.10:FF:000179">
    <property type="entry name" value="Myomesin 2"/>
    <property type="match status" value="1"/>
</dbReference>
<feature type="domain" description="Ig-like" evidence="8">
    <location>
        <begin position="295"/>
        <end position="396"/>
    </location>
</feature>
<keyword evidence="6" id="KW-0393">Immunoglobulin domain</keyword>
<dbReference type="FunFam" id="2.60.40.10:FF:000233">
    <property type="entry name" value="Myomesin 1"/>
    <property type="match status" value="1"/>
</dbReference>
<organism evidence="10 11">
    <name type="scientific">Synaphobranchus kaupii</name>
    <name type="common">Kaup's arrowtooth eel</name>
    <dbReference type="NCBI Taxonomy" id="118154"/>
    <lineage>
        <taxon>Eukaryota</taxon>
        <taxon>Metazoa</taxon>
        <taxon>Chordata</taxon>
        <taxon>Craniata</taxon>
        <taxon>Vertebrata</taxon>
        <taxon>Euteleostomi</taxon>
        <taxon>Actinopterygii</taxon>
        <taxon>Neopterygii</taxon>
        <taxon>Teleostei</taxon>
        <taxon>Anguilliformes</taxon>
        <taxon>Synaphobranchidae</taxon>
        <taxon>Synaphobranchus</taxon>
    </lineage>
</organism>
<dbReference type="GO" id="GO:0003007">
    <property type="term" value="P:heart morphogenesis"/>
    <property type="evidence" value="ECO:0007669"/>
    <property type="project" value="UniProtKB-ARBA"/>
</dbReference>
<dbReference type="SMART" id="SM00408">
    <property type="entry name" value="IGc2"/>
    <property type="match status" value="3"/>
</dbReference>
<dbReference type="PROSITE" id="PS50853">
    <property type="entry name" value="FN3"/>
    <property type="match status" value="5"/>
</dbReference>
<dbReference type="GO" id="GO:0005737">
    <property type="term" value="C:cytoplasm"/>
    <property type="evidence" value="ECO:0007669"/>
    <property type="project" value="UniProtKB-SubCell"/>
</dbReference>
<feature type="domain" description="Fibronectin type-III" evidence="9">
    <location>
        <begin position="842"/>
        <end position="941"/>
    </location>
</feature>
<dbReference type="CDD" id="cd00063">
    <property type="entry name" value="FN3"/>
    <property type="match status" value="5"/>
</dbReference>
<feature type="domain" description="Fibronectin type-III" evidence="9">
    <location>
        <begin position="736"/>
        <end position="835"/>
    </location>
</feature>
<accession>A0A9Q1ECW8</accession>
<feature type="domain" description="Ig-like" evidence="8">
    <location>
        <begin position="1122"/>
        <end position="1198"/>
    </location>
</feature>
<dbReference type="InterPro" id="IPR003961">
    <property type="entry name" value="FN3_dom"/>
</dbReference>
<dbReference type="InterPro" id="IPR013098">
    <property type="entry name" value="Ig_I-set"/>
</dbReference>
<dbReference type="OrthoDB" id="8776562at2759"/>
<comment type="subcellular location">
    <subcellularLocation>
        <location evidence="1">Cytoplasm</location>
    </subcellularLocation>
</comment>
<feature type="domain" description="Ig-like" evidence="8">
    <location>
        <begin position="1338"/>
        <end position="1416"/>
    </location>
</feature>
<evidence type="ECO:0000256" key="7">
    <source>
        <dbReference type="SAM" id="MobiDB-lite"/>
    </source>
</evidence>
<dbReference type="FunFam" id="2.60.40.10:FF:000134">
    <property type="entry name" value="Myomesin 1"/>
    <property type="match status" value="1"/>
</dbReference>
<evidence type="ECO:0000256" key="1">
    <source>
        <dbReference type="ARBA" id="ARBA00004496"/>
    </source>
</evidence>
<feature type="region of interest" description="Disordered" evidence="7">
    <location>
        <begin position="1"/>
        <end position="53"/>
    </location>
</feature>
<dbReference type="InterPro" id="IPR007110">
    <property type="entry name" value="Ig-like_dom"/>
</dbReference>
<dbReference type="GO" id="GO:0005198">
    <property type="term" value="F:structural molecule activity"/>
    <property type="evidence" value="ECO:0007669"/>
    <property type="project" value="UniProtKB-ARBA"/>
</dbReference>
<dbReference type="InterPro" id="IPR003599">
    <property type="entry name" value="Ig_sub"/>
</dbReference>
<dbReference type="InterPro" id="IPR050964">
    <property type="entry name" value="Striated_Muscle_Regulatory"/>
</dbReference>
<evidence type="ECO:0000259" key="9">
    <source>
        <dbReference type="PROSITE" id="PS50853"/>
    </source>
</evidence>
<feature type="domain" description="Ig-like" evidence="8">
    <location>
        <begin position="184"/>
        <end position="275"/>
    </location>
</feature>
<feature type="compositionally biased region" description="Low complexity" evidence="7">
    <location>
        <begin position="35"/>
        <end position="51"/>
    </location>
</feature>
<name>A0A9Q1ECW8_SYNKA</name>
<reference evidence="10" key="1">
    <citation type="journal article" date="2023" name="Science">
        <title>Genome structures resolve the early diversification of teleost fishes.</title>
        <authorList>
            <person name="Parey E."/>
            <person name="Louis A."/>
            <person name="Montfort J."/>
            <person name="Bouchez O."/>
            <person name="Roques C."/>
            <person name="Iampietro C."/>
            <person name="Lluch J."/>
            <person name="Castinel A."/>
            <person name="Donnadieu C."/>
            <person name="Desvignes T."/>
            <person name="Floi Bucao C."/>
            <person name="Jouanno E."/>
            <person name="Wen M."/>
            <person name="Mejri S."/>
            <person name="Dirks R."/>
            <person name="Jansen H."/>
            <person name="Henkel C."/>
            <person name="Chen W.J."/>
            <person name="Zahm M."/>
            <person name="Cabau C."/>
            <person name="Klopp C."/>
            <person name="Thompson A.W."/>
            <person name="Robinson-Rechavi M."/>
            <person name="Braasch I."/>
            <person name="Lecointre G."/>
            <person name="Bobe J."/>
            <person name="Postlethwait J.H."/>
            <person name="Berthelot C."/>
            <person name="Roest Crollius H."/>
            <person name="Guiguen Y."/>
        </authorList>
    </citation>
    <scope>NUCLEOTIDE SEQUENCE</scope>
    <source>
        <strain evidence="10">WJC10195</strain>
    </source>
</reference>
<dbReference type="SMART" id="SM00060">
    <property type="entry name" value="FN3"/>
    <property type="match status" value="5"/>
</dbReference>
<keyword evidence="3" id="KW-0963">Cytoplasm</keyword>
<keyword evidence="4" id="KW-0677">Repeat</keyword>
<evidence type="ECO:0000259" key="8">
    <source>
        <dbReference type="PROSITE" id="PS50835"/>
    </source>
</evidence>
<dbReference type="SUPFAM" id="SSF49265">
    <property type="entry name" value="Fibronectin type III"/>
    <property type="match status" value="3"/>
</dbReference>
<evidence type="ECO:0000313" key="11">
    <source>
        <dbReference type="Proteomes" id="UP001152622"/>
    </source>
</evidence>
<dbReference type="Gene3D" id="2.60.40.10">
    <property type="entry name" value="Immunoglobulins"/>
    <property type="match status" value="12"/>
</dbReference>
<dbReference type="SUPFAM" id="SSF48726">
    <property type="entry name" value="Immunoglobulin"/>
    <property type="match status" value="4"/>
</dbReference>
<dbReference type="SMART" id="SM00409">
    <property type="entry name" value="IG"/>
    <property type="match status" value="4"/>
</dbReference>
<comment type="caution">
    <text evidence="10">The sequence shown here is derived from an EMBL/GenBank/DDBJ whole genome shotgun (WGS) entry which is preliminary data.</text>
</comment>
<evidence type="ECO:0000256" key="3">
    <source>
        <dbReference type="ARBA" id="ARBA00022490"/>
    </source>
</evidence>
<evidence type="ECO:0000256" key="2">
    <source>
        <dbReference type="ARBA" id="ARBA00022433"/>
    </source>
</evidence>
<sequence length="1435" mass="160487">MLSGSTSVSQAHHQRSARRVQSSRVEKSVCQIHQSSSRVSSSRESSSRVSSARITSGMKASMFSAKGQEEVSLKPLPKRVKPLCLAVDQDTEIIGYVVPAFRTRSAHYSHALAQEETREETLGHIAMRELFSTQTETMEMHRVEKKSREMVMRESANSISLKRKIHEKQEFERRMNTDSLIHPPEFMVKPKSYTVWEKQSVKLHCTVAGWPKPRVTWYKNNVCIDPKAHPEKYTVESNYNMHSLEIKNCVFEDTAQYSASALNIKGGMSAISSIVVKRYKEYELLHPGKPHGFSPEYGVTFEAHIVDKFSVSFGTEGETLSLGCTMIVYPTVKGYQPEMLWYRNDTLVKPSKWVSMHWTGQRASLTLAHLNKEDEGLYTLRINTKSGYNSHSAYVFVRDADVEVEGSPVAPLDVRCQDVNKDYVVVTWKHPAVEGASAILGYFVDRCEMGSTHWTQCNDTPVKFARFPVTGLVEGRTYSFRVSAINKFGISHASRASEPVVAMDPSDRARRGHSLAPWTGQIIVTEEEPAAGVVPGEPSDLAVTEATKNYVVLSWKPPGQRGHEGLMYYVEKLISGTETWQRVNTELPVRSPRFALFDLAEGNSYSFRVRCANSAGVGEPSAATAEITIGDKLDLPQAPSHVIPIRLTDSAMVVSWTSVQDSSVVGYYIEYSVVGSNVWAPCNNKPVKGNRFVCHGLNAGDTCVFRVKAVNAAGYSLDSEESEEALIKSGILTADSPHSVRVQESVRDYKILTWEEPKLNGGGRNHRATSWTTVTVAGEVKGQWHELNTKAITECSYKAENLKENVFYEFSVRAINQAGVSESSHPCAPTECKEYTVTVPGTPHSMHVQEVRSNSMVLLWEPPVYQGRSAVNGFYVDIKEAEAPEGAWRGVNEKATTKKCMKIDNLKEGVAYVVRVCAQNLAGVGATIELKDSVLAQTRPGTHEIYVDAVFTDPSLEDLAIYSCVVTNTDGVSSSYTLTEEGLKLLLDISHDHKFPKIPFKSELAVEMQEKGRVRFWLQTEKITPNCEVEYVFNDNIITQGEKYTMNFDKATGIIEMFMDSLEVLDEGTFSFNLVDGKATGCSSLVLIGEEFREMQRKSEFERKEWVRKQGPHFIEYLSFEVTAECNVLLKAKVGNLCPDTDITWYKDGLEVDDQDNLSFIDGYMSLNISKITKKDAGVYEVQLKDSRGKDKSTLDLTDKGFQELMNEVFRVIANSATELIVTSTEEGIILHTTVVYYIQDLRVGWLYKDAKITQSKHLEAGVTGVELWLKINEPTEKDKGKYAIDIFDGKDGIRRVYELAGQAWEEAFAEFQRLKAAAIAARNRARVLGGLPDVVAIQEGKSLNLTGNIWGDPIPQIKWTKNEKDISLDDRYDLKFEAGKFASISIDTVTKMDSGKYSLVVTNKYGTETGNFTVSVYIPEAEEEEGEQEQKDKK</sequence>
<dbReference type="FunFam" id="2.60.40.10:FF:000192">
    <property type="entry name" value="Myomesin 1"/>
    <property type="match status" value="1"/>
</dbReference>
<dbReference type="InterPro" id="IPR036116">
    <property type="entry name" value="FN3_sf"/>
</dbReference>
<feature type="domain" description="Fibronectin type-III" evidence="9">
    <location>
        <begin position="638"/>
        <end position="730"/>
    </location>
</feature>
<dbReference type="InterPro" id="IPR036179">
    <property type="entry name" value="Ig-like_dom_sf"/>
</dbReference>
<keyword evidence="11" id="KW-1185">Reference proteome</keyword>
<dbReference type="InterPro" id="IPR013783">
    <property type="entry name" value="Ig-like_fold"/>
</dbReference>
<evidence type="ECO:0000256" key="4">
    <source>
        <dbReference type="ARBA" id="ARBA00022737"/>
    </source>
</evidence>
<dbReference type="PANTHER" id="PTHR13817">
    <property type="entry name" value="TITIN"/>
    <property type="match status" value="1"/>
</dbReference>